<feature type="transmembrane region" description="Helical" evidence="1">
    <location>
        <begin position="119"/>
        <end position="137"/>
    </location>
</feature>
<reference evidence="2 3" key="1">
    <citation type="submission" date="2018-12" db="EMBL/GenBank/DDBJ databases">
        <title>Legionella sp,whole genome shotgun sequence.</title>
        <authorList>
            <person name="Wu H."/>
        </authorList>
    </citation>
    <scope>NUCLEOTIDE SEQUENCE [LARGE SCALE GENOMIC DNA]</scope>
    <source>
        <strain evidence="3">km714</strain>
    </source>
</reference>
<dbReference type="AlphaFoldDB" id="A0A433JHZ4"/>
<evidence type="ECO:0000313" key="3">
    <source>
        <dbReference type="Proteomes" id="UP000288012"/>
    </source>
</evidence>
<proteinExistence type="predicted"/>
<evidence type="ECO:0008006" key="4">
    <source>
        <dbReference type="Google" id="ProtNLM"/>
    </source>
</evidence>
<feature type="transmembrane region" description="Helical" evidence="1">
    <location>
        <begin position="97"/>
        <end position="113"/>
    </location>
</feature>
<organism evidence="2 3">
    <name type="scientific">Legionella septentrionalis</name>
    <dbReference type="NCBI Taxonomy" id="2498109"/>
    <lineage>
        <taxon>Bacteria</taxon>
        <taxon>Pseudomonadati</taxon>
        <taxon>Pseudomonadota</taxon>
        <taxon>Gammaproteobacteria</taxon>
        <taxon>Legionellales</taxon>
        <taxon>Legionellaceae</taxon>
        <taxon>Legionella</taxon>
    </lineage>
</organism>
<gene>
    <name evidence="2" type="ORF">EKM59_09190</name>
</gene>
<feature type="transmembrane region" description="Helical" evidence="1">
    <location>
        <begin position="144"/>
        <end position="162"/>
    </location>
</feature>
<evidence type="ECO:0000256" key="1">
    <source>
        <dbReference type="SAM" id="Phobius"/>
    </source>
</evidence>
<dbReference type="EMBL" id="RZGR01000030">
    <property type="protein sequence ID" value="RUQ82095.1"/>
    <property type="molecule type" value="Genomic_DNA"/>
</dbReference>
<feature type="transmembrane region" description="Helical" evidence="1">
    <location>
        <begin position="65"/>
        <end position="90"/>
    </location>
</feature>
<name>A0A433JHZ4_9GAMM</name>
<keyword evidence="3" id="KW-1185">Reference proteome</keyword>
<keyword evidence="1" id="KW-0812">Transmembrane</keyword>
<accession>A0A433JHZ4</accession>
<evidence type="ECO:0000313" key="2">
    <source>
        <dbReference type="EMBL" id="RUQ82095.1"/>
    </source>
</evidence>
<feature type="transmembrane region" description="Helical" evidence="1">
    <location>
        <begin position="6"/>
        <end position="21"/>
    </location>
</feature>
<protein>
    <recommendedName>
        <fullName evidence="4">Lysoplasmalogenase</fullName>
    </recommendedName>
</protein>
<comment type="caution">
    <text evidence="2">The sequence shown here is derived from an EMBL/GenBank/DDBJ whole genome shotgun (WGS) entry which is preliminary data.</text>
</comment>
<dbReference type="OrthoDB" id="5653657at2"/>
<feature type="transmembrane region" description="Helical" evidence="1">
    <location>
        <begin position="30"/>
        <end position="53"/>
    </location>
</feature>
<keyword evidence="1" id="KW-1133">Transmembrane helix</keyword>
<sequence length="163" mass="17977">MKPIFFIFLGIIGALIILLGFKQPPTAAQIYYVAGASLLLTTAVYFKLTYYIALELILLAGHGAILLGIGPVLQASLPIMLSLQLLVYYLLSGELRIFRLIGITGIALLSIGFSYADPWIFFFGSLSIAVFAMYNVYQGRHIALLWAILNLVFTFGTAFKIIF</sequence>
<keyword evidence="1" id="KW-0472">Membrane</keyword>
<dbReference type="Proteomes" id="UP000288012">
    <property type="component" value="Unassembled WGS sequence"/>
</dbReference>